<comment type="caution">
    <text evidence="1">The sequence shown here is derived from an EMBL/GenBank/DDBJ whole genome shotgun (WGS) entry which is preliminary data.</text>
</comment>
<feature type="non-terminal residue" evidence="1">
    <location>
        <position position="1"/>
    </location>
</feature>
<feature type="non-terminal residue" evidence="1">
    <location>
        <position position="56"/>
    </location>
</feature>
<organism evidence="1 2">
    <name type="scientific">Taxus chinensis</name>
    <name type="common">Chinese yew</name>
    <name type="synonym">Taxus wallichiana var. chinensis</name>
    <dbReference type="NCBI Taxonomy" id="29808"/>
    <lineage>
        <taxon>Eukaryota</taxon>
        <taxon>Viridiplantae</taxon>
        <taxon>Streptophyta</taxon>
        <taxon>Embryophyta</taxon>
        <taxon>Tracheophyta</taxon>
        <taxon>Spermatophyta</taxon>
        <taxon>Pinopsida</taxon>
        <taxon>Pinidae</taxon>
        <taxon>Conifers II</taxon>
        <taxon>Cupressales</taxon>
        <taxon>Taxaceae</taxon>
        <taxon>Taxus</taxon>
    </lineage>
</organism>
<accession>A0AA38BY39</accession>
<dbReference type="EMBL" id="JAHRHJ020003813">
    <property type="protein sequence ID" value="KAH9289471.1"/>
    <property type="molecule type" value="Genomic_DNA"/>
</dbReference>
<proteinExistence type="predicted"/>
<reference evidence="1 2" key="1">
    <citation type="journal article" date="2021" name="Nat. Plants">
        <title>The Taxus genome provides insights into paclitaxel biosynthesis.</title>
        <authorList>
            <person name="Xiong X."/>
            <person name="Gou J."/>
            <person name="Liao Q."/>
            <person name="Li Y."/>
            <person name="Zhou Q."/>
            <person name="Bi G."/>
            <person name="Li C."/>
            <person name="Du R."/>
            <person name="Wang X."/>
            <person name="Sun T."/>
            <person name="Guo L."/>
            <person name="Liang H."/>
            <person name="Lu P."/>
            <person name="Wu Y."/>
            <person name="Zhang Z."/>
            <person name="Ro D.K."/>
            <person name="Shang Y."/>
            <person name="Huang S."/>
            <person name="Yan J."/>
        </authorList>
    </citation>
    <scope>NUCLEOTIDE SEQUENCE [LARGE SCALE GENOMIC DNA]</scope>
    <source>
        <strain evidence="1">Ta-2019</strain>
    </source>
</reference>
<evidence type="ECO:0000313" key="2">
    <source>
        <dbReference type="Proteomes" id="UP000824469"/>
    </source>
</evidence>
<evidence type="ECO:0000313" key="1">
    <source>
        <dbReference type="EMBL" id="KAH9289471.1"/>
    </source>
</evidence>
<gene>
    <name evidence="1" type="ORF">KI387_033588</name>
</gene>
<keyword evidence="2" id="KW-1185">Reference proteome</keyword>
<dbReference type="Proteomes" id="UP000824469">
    <property type="component" value="Unassembled WGS sequence"/>
</dbReference>
<dbReference type="AlphaFoldDB" id="A0AA38BY39"/>
<protein>
    <submittedName>
        <fullName evidence="1">Uncharacterized protein</fullName>
    </submittedName>
</protein>
<sequence>VIEEGAVPQGRPGAKNEKRIGSKVFGLKTIQKRIQNRLSMEELAEGTMCPNGAPPK</sequence>
<name>A0AA38BY39_TAXCH</name>